<organism evidence="1 2">
    <name type="scientific">Roseimicrobium gellanilyticum</name>
    <dbReference type="NCBI Taxonomy" id="748857"/>
    <lineage>
        <taxon>Bacteria</taxon>
        <taxon>Pseudomonadati</taxon>
        <taxon>Verrucomicrobiota</taxon>
        <taxon>Verrucomicrobiia</taxon>
        <taxon>Verrucomicrobiales</taxon>
        <taxon>Verrucomicrobiaceae</taxon>
        <taxon>Roseimicrobium</taxon>
    </lineage>
</organism>
<accession>A0A366HRG2</accession>
<dbReference type="RefSeq" id="WP_113957791.1">
    <property type="nucleotide sequence ID" value="NZ_QNRR01000002.1"/>
</dbReference>
<keyword evidence="2" id="KW-1185">Reference proteome</keyword>
<dbReference type="AlphaFoldDB" id="A0A366HRG2"/>
<proteinExistence type="predicted"/>
<gene>
    <name evidence="1" type="ORF">DES53_102652</name>
</gene>
<sequence length="153" mass="17364">MNSFCRNGELNLNFASHIFSLEVGNEYRITYNSIRMGQNPSGISTRFDKARLTQDLNALKEIIEATPDCLAGTARVHAFQLLDTVTQTLKRHNMYADVRLELSIAIRSIPPRIDEQEVGKRARSNPEIYHSQALESITFLKSMLEERPVAKVV</sequence>
<evidence type="ECO:0000313" key="2">
    <source>
        <dbReference type="Proteomes" id="UP000253426"/>
    </source>
</evidence>
<reference evidence="1 2" key="1">
    <citation type="submission" date="2018-06" db="EMBL/GenBank/DDBJ databases">
        <title>Genomic Encyclopedia of Type Strains, Phase IV (KMG-IV): sequencing the most valuable type-strain genomes for metagenomic binning, comparative biology and taxonomic classification.</title>
        <authorList>
            <person name="Goeker M."/>
        </authorList>
    </citation>
    <scope>NUCLEOTIDE SEQUENCE [LARGE SCALE GENOMIC DNA]</scope>
    <source>
        <strain evidence="1 2">DSM 25532</strain>
    </source>
</reference>
<dbReference type="EMBL" id="QNRR01000002">
    <property type="protein sequence ID" value="RBP46265.1"/>
    <property type="molecule type" value="Genomic_DNA"/>
</dbReference>
<dbReference type="Proteomes" id="UP000253426">
    <property type="component" value="Unassembled WGS sequence"/>
</dbReference>
<comment type="caution">
    <text evidence="1">The sequence shown here is derived from an EMBL/GenBank/DDBJ whole genome shotgun (WGS) entry which is preliminary data.</text>
</comment>
<name>A0A366HRG2_9BACT</name>
<evidence type="ECO:0000313" key="1">
    <source>
        <dbReference type="EMBL" id="RBP46265.1"/>
    </source>
</evidence>
<protein>
    <submittedName>
        <fullName evidence="1">Uncharacterized protein</fullName>
    </submittedName>
</protein>